<keyword evidence="7 8" id="KW-0472">Membrane</keyword>
<comment type="similarity">
    <text evidence="2">Belongs to the autoinducer-2 exporter (AI-2E) (TC 2.A.86) family.</text>
</comment>
<evidence type="ECO:0000256" key="5">
    <source>
        <dbReference type="ARBA" id="ARBA00022692"/>
    </source>
</evidence>
<evidence type="ECO:0000256" key="8">
    <source>
        <dbReference type="SAM" id="Phobius"/>
    </source>
</evidence>
<dbReference type="InterPro" id="IPR002549">
    <property type="entry name" value="AI-2E-like"/>
</dbReference>
<evidence type="ECO:0000256" key="2">
    <source>
        <dbReference type="ARBA" id="ARBA00009773"/>
    </source>
</evidence>
<evidence type="ECO:0000313" key="10">
    <source>
        <dbReference type="Proteomes" id="UP000806211"/>
    </source>
</evidence>
<comment type="subcellular location">
    <subcellularLocation>
        <location evidence="1">Cell membrane</location>
        <topology evidence="1">Multi-pass membrane protein</topology>
    </subcellularLocation>
</comment>
<keyword evidence="5 8" id="KW-0812">Transmembrane</keyword>
<feature type="transmembrane region" description="Helical" evidence="8">
    <location>
        <begin position="39"/>
        <end position="59"/>
    </location>
</feature>
<evidence type="ECO:0000313" key="9">
    <source>
        <dbReference type="EMBL" id="MBE5056573.1"/>
    </source>
</evidence>
<feature type="transmembrane region" description="Helical" evidence="8">
    <location>
        <begin position="326"/>
        <end position="359"/>
    </location>
</feature>
<dbReference type="PANTHER" id="PTHR21716:SF53">
    <property type="entry name" value="PERMEASE PERM-RELATED"/>
    <property type="match status" value="1"/>
</dbReference>
<dbReference type="EMBL" id="JADCKF010000010">
    <property type="protein sequence ID" value="MBE5056573.1"/>
    <property type="molecule type" value="Genomic_DNA"/>
</dbReference>
<evidence type="ECO:0000256" key="7">
    <source>
        <dbReference type="ARBA" id="ARBA00023136"/>
    </source>
</evidence>
<comment type="caution">
    <text evidence="9">The sequence shown here is derived from an EMBL/GenBank/DDBJ whole genome shotgun (WGS) entry which is preliminary data.</text>
</comment>
<evidence type="ECO:0000256" key="3">
    <source>
        <dbReference type="ARBA" id="ARBA00022448"/>
    </source>
</evidence>
<feature type="transmembrane region" description="Helical" evidence="8">
    <location>
        <begin position="165"/>
        <end position="192"/>
    </location>
</feature>
<gene>
    <name evidence="9" type="ORF">INF37_11270</name>
</gene>
<dbReference type="Pfam" id="PF01594">
    <property type="entry name" value="AI-2E_transport"/>
    <property type="match status" value="1"/>
</dbReference>
<accession>A0ABR9RE32</accession>
<keyword evidence="4" id="KW-1003">Cell membrane</keyword>
<evidence type="ECO:0000256" key="6">
    <source>
        <dbReference type="ARBA" id="ARBA00022989"/>
    </source>
</evidence>
<dbReference type="PANTHER" id="PTHR21716">
    <property type="entry name" value="TRANSMEMBRANE PROTEIN"/>
    <property type="match status" value="1"/>
</dbReference>
<proteinExistence type="inferred from homology"/>
<dbReference type="Proteomes" id="UP000806211">
    <property type="component" value="Unassembled WGS sequence"/>
</dbReference>
<keyword evidence="3" id="KW-0813">Transport</keyword>
<evidence type="ECO:0000256" key="4">
    <source>
        <dbReference type="ARBA" id="ARBA00022475"/>
    </source>
</evidence>
<protein>
    <submittedName>
        <fullName evidence="9">AI-2E family transporter</fullName>
    </submittedName>
</protein>
<sequence length="374" mass="40540">MYIDWKSCARIGIAAFLLYLCITYWSVFADLFQNLLQAAIPLLLGCVLAYAINILMSFYEAHYFPRSPNSALIKSRRPVCMLAAFLTLAILLIFIVKLVIPELVSCIKLLAGQVPTAINNLLAWLETKNIVPENILASLQTVDWRAKAQQIITFLTSGISSVMGAAVSAAVSVFSGAVTLLLALIFSIYLLLGKEKLGSQFHRLMLRYVKPGIYVKMRYVLSVLNDSFHKYILGQCTEAVILGALCTAGMLVLNLPYATMTGAVIAFTALIPVAGAYIGAGIGAFMILTVSPVKAIIFLIFIVVLQQLEGNLIYPRVVGSSLGLPAIWVLTAVTLGGGLMGIPGMLLCVPLAAALYRLVKEDVNRSQTKECIKV</sequence>
<keyword evidence="10" id="KW-1185">Reference proteome</keyword>
<reference evidence="9 10" key="1">
    <citation type="submission" date="2020-10" db="EMBL/GenBank/DDBJ databases">
        <title>ChiBAC.</title>
        <authorList>
            <person name="Zenner C."/>
            <person name="Hitch T.C.A."/>
            <person name="Clavel T."/>
        </authorList>
    </citation>
    <scope>NUCLEOTIDE SEQUENCE [LARGE SCALE GENOMIC DNA]</scope>
    <source>
        <strain evidence="9 10">DSM 107456</strain>
    </source>
</reference>
<keyword evidence="6 8" id="KW-1133">Transmembrane helix</keyword>
<organism evidence="9 10">
    <name type="scientific">Pseudoflavonifractor gallinarum</name>
    <dbReference type="NCBI Taxonomy" id="2779352"/>
    <lineage>
        <taxon>Bacteria</taxon>
        <taxon>Bacillati</taxon>
        <taxon>Bacillota</taxon>
        <taxon>Clostridia</taxon>
        <taxon>Eubacteriales</taxon>
        <taxon>Oscillospiraceae</taxon>
        <taxon>Pseudoflavonifractor</taxon>
    </lineage>
</organism>
<evidence type="ECO:0000256" key="1">
    <source>
        <dbReference type="ARBA" id="ARBA00004651"/>
    </source>
</evidence>
<feature type="transmembrane region" description="Helical" evidence="8">
    <location>
        <begin position="79"/>
        <end position="100"/>
    </location>
</feature>
<name>A0ABR9RE32_9FIRM</name>
<feature type="transmembrane region" description="Helical" evidence="8">
    <location>
        <begin position="7"/>
        <end position="27"/>
    </location>
</feature>
<dbReference type="RefSeq" id="WP_193538375.1">
    <property type="nucleotide sequence ID" value="NZ_AP031438.1"/>
</dbReference>